<sequence length="502" mass="57067">MRIFGYEIKASIDRSESSRPSASLARVSPTIISPWEDKREIYSPENYRQLIDMYKSWIYVCASKNSNSVATAPLRLYVGKQNKDTKILVKTVKLDKQKTERIRKQGNLIPYHRKAVEIEEVIEHPFLDMIKIVNPLLTRFDLWDGTQLWLELTGNAFWYIYKDRLGVPSELWPLPPQWMRIVGSKETIIAGYVYQRNVAKIPFESDEIVHFKFYSPTGSLYGTGPLAAIMDAAIDDKNIKVFESTLMKNMGRPEGVLQSTEAISEVDFNRIKSRWRQNYGGQNKVGQTLILENGLTYTPLTFTPREMNYVVGRKLNREEIAAAFGVPMSKLTTESVNLANAYVGEHQYMQDTIEPRLRRIEESINEKLMPMYDENLFIAYDPVVPSDKEFELKERTSNLLSYITTVNEEREKMGLEEVEWGKIPLAPAGIAPLGSQAAAPGAPGSEGTPVIPGEEELTLEGALEEIPPEEIPGEKQTRDVITRIIQRVREKLSIPAEVSSKL</sequence>
<organism evidence="1">
    <name type="scientific">viral metagenome</name>
    <dbReference type="NCBI Taxonomy" id="1070528"/>
    <lineage>
        <taxon>unclassified sequences</taxon>
        <taxon>metagenomes</taxon>
        <taxon>organismal metagenomes</taxon>
    </lineage>
</organism>
<dbReference type="Pfam" id="PF04860">
    <property type="entry name" value="Phage_portal"/>
    <property type="match status" value="1"/>
</dbReference>
<dbReference type="EMBL" id="MT142245">
    <property type="protein sequence ID" value="QJA76812.1"/>
    <property type="molecule type" value="Genomic_DNA"/>
</dbReference>
<name>A0A6M3K5R3_9ZZZZ</name>
<dbReference type="AlphaFoldDB" id="A0A6M3K5R3"/>
<evidence type="ECO:0000313" key="1">
    <source>
        <dbReference type="EMBL" id="QJA76812.1"/>
    </source>
</evidence>
<dbReference type="NCBIfam" id="TIGR01537">
    <property type="entry name" value="portal_HK97"/>
    <property type="match status" value="1"/>
</dbReference>
<reference evidence="1" key="1">
    <citation type="submission" date="2020-03" db="EMBL/GenBank/DDBJ databases">
        <title>The deep terrestrial virosphere.</title>
        <authorList>
            <person name="Holmfeldt K."/>
            <person name="Nilsson E."/>
            <person name="Simone D."/>
            <person name="Lopez-Fernandez M."/>
            <person name="Wu X."/>
            <person name="de Brujin I."/>
            <person name="Lundin D."/>
            <person name="Andersson A."/>
            <person name="Bertilsson S."/>
            <person name="Dopson M."/>
        </authorList>
    </citation>
    <scope>NUCLEOTIDE SEQUENCE</scope>
    <source>
        <strain evidence="1">MM415A01437</strain>
    </source>
</reference>
<gene>
    <name evidence="1" type="ORF">MM415A01437_0002</name>
</gene>
<proteinExistence type="predicted"/>
<accession>A0A6M3K5R3</accession>
<dbReference type="InterPro" id="IPR006944">
    <property type="entry name" value="Phage/GTA_portal"/>
</dbReference>
<dbReference type="InterPro" id="IPR006427">
    <property type="entry name" value="Portal_HK97"/>
</dbReference>
<protein>
    <submittedName>
        <fullName evidence="1">Putative portal protein</fullName>
    </submittedName>
</protein>